<dbReference type="InterPro" id="IPR013538">
    <property type="entry name" value="ASHA1/2-like_C"/>
</dbReference>
<evidence type="ECO:0000259" key="2">
    <source>
        <dbReference type="Pfam" id="PF06445"/>
    </source>
</evidence>
<dbReference type="Gene3D" id="3.20.80.10">
    <property type="entry name" value="Regulatory factor, effector binding domain"/>
    <property type="match status" value="1"/>
</dbReference>
<dbReference type="AlphaFoldDB" id="A0A1G9QFN9"/>
<name>A0A1G9QFN9_9BACT</name>
<proteinExistence type="inferred from homology"/>
<dbReference type="InterPro" id="IPR023393">
    <property type="entry name" value="START-like_dom_sf"/>
</dbReference>
<protein>
    <submittedName>
        <fullName evidence="4">Uncharacterized protein</fullName>
    </submittedName>
</protein>
<feature type="domain" description="Activator of Hsp90 ATPase homologue 1/2-like C-terminal" evidence="3">
    <location>
        <begin position="213"/>
        <end position="340"/>
    </location>
</feature>
<dbReference type="InterPro" id="IPR029442">
    <property type="entry name" value="GyrI-like"/>
</dbReference>
<keyword evidence="5" id="KW-1185">Reference proteome</keyword>
<dbReference type="STRING" id="563176.SAMN04488090_2614"/>
<dbReference type="EMBL" id="FNGS01000004">
    <property type="protein sequence ID" value="SDM09838.1"/>
    <property type="molecule type" value="Genomic_DNA"/>
</dbReference>
<evidence type="ECO:0000256" key="1">
    <source>
        <dbReference type="ARBA" id="ARBA00006817"/>
    </source>
</evidence>
<dbReference type="Gene3D" id="3.30.530.20">
    <property type="match status" value="1"/>
</dbReference>
<evidence type="ECO:0000313" key="5">
    <source>
        <dbReference type="Proteomes" id="UP000198901"/>
    </source>
</evidence>
<comment type="similarity">
    <text evidence="1">Belongs to the AHA1 family.</text>
</comment>
<reference evidence="4 5" key="1">
    <citation type="submission" date="2016-10" db="EMBL/GenBank/DDBJ databases">
        <authorList>
            <person name="de Groot N.N."/>
        </authorList>
    </citation>
    <scope>NUCLEOTIDE SEQUENCE [LARGE SCALE GENOMIC DNA]</scope>
    <source>
        <strain evidence="4 5">DSM 21668</strain>
    </source>
</reference>
<dbReference type="InterPro" id="IPR011256">
    <property type="entry name" value="Reg_factor_effector_dom_sf"/>
</dbReference>
<accession>A0A1G9QFN9</accession>
<feature type="domain" description="GyrI-like small molecule binding" evidence="2">
    <location>
        <begin position="126"/>
        <end position="202"/>
    </location>
</feature>
<dbReference type="Pfam" id="PF08327">
    <property type="entry name" value="AHSA1"/>
    <property type="match status" value="1"/>
</dbReference>
<evidence type="ECO:0000259" key="3">
    <source>
        <dbReference type="Pfam" id="PF08327"/>
    </source>
</evidence>
<dbReference type="SUPFAM" id="SSF55961">
    <property type="entry name" value="Bet v1-like"/>
    <property type="match status" value="1"/>
</dbReference>
<dbReference type="Proteomes" id="UP000198901">
    <property type="component" value="Unassembled WGS sequence"/>
</dbReference>
<organism evidence="4 5">
    <name type="scientific">Siphonobacter aquaeclarae</name>
    <dbReference type="NCBI Taxonomy" id="563176"/>
    <lineage>
        <taxon>Bacteria</taxon>
        <taxon>Pseudomonadati</taxon>
        <taxon>Bacteroidota</taxon>
        <taxon>Cytophagia</taxon>
        <taxon>Cytophagales</taxon>
        <taxon>Cytophagaceae</taxon>
        <taxon>Siphonobacter</taxon>
    </lineage>
</organism>
<gene>
    <name evidence="4" type="ORF">SAMN04488090_2614</name>
</gene>
<dbReference type="Pfam" id="PF06445">
    <property type="entry name" value="GyrI-like"/>
    <property type="match status" value="1"/>
</dbReference>
<dbReference type="OrthoDB" id="4772335at2"/>
<evidence type="ECO:0000313" key="4">
    <source>
        <dbReference type="EMBL" id="SDM09838.1"/>
    </source>
</evidence>
<dbReference type="SUPFAM" id="SSF55136">
    <property type="entry name" value="Probable bacterial effector-binding domain"/>
    <property type="match status" value="1"/>
</dbReference>
<sequence>MEKLDLTKTPYYKASAAPSLHRFGPRRYLSVTGIGDPSSAAFREKVGGLYALIYKVKFAAKAAGADFVVPKMEGLWWYDTDKYGVLPPGETMDKVPRSDWHWQILLQVPEYITEENIEKARATVLQKTPSAGEVKWVAVDEGEVVQVLHIGPYTAEEPALEKIIRFMKDEWLESAGEHHEIYLSDPAKTEERRLRTIIRHPVRRVSRASIWLDASPEVVWDALVNPAKVKEYFFGTTLEATWEPGSPLRFTGEWDGQAYEDKGVVKQVDPEKYLAYTYWTVYFGTEDRPENYVNIEYSLTKENNGTRLSVAQDGKKDRAAAEESAGHWEQVLNGLKSFLEK</sequence>
<dbReference type="RefSeq" id="WP_093202679.1">
    <property type="nucleotide sequence ID" value="NZ_FNGS01000004.1"/>
</dbReference>